<dbReference type="OrthoDB" id="9879464at2"/>
<name>A0A437JKN2_9BURK</name>
<protein>
    <submittedName>
        <fullName evidence="2">Uncharacterized protein</fullName>
    </submittedName>
</protein>
<reference evidence="2 3" key="1">
    <citation type="submission" date="2019-01" db="EMBL/GenBank/DDBJ databases">
        <authorList>
            <person name="Chen W.-M."/>
        </authorList>
    </citation>
    <scope>NUCLEOTIDE SEQUENCE [LARGE SCALE GENOMIC DNA]</scope>
    <source>
        <strain evidence="2 3">ICH-3</strain>
    </source>
</reference>
<proteinExistence type="predicted"/>
<keyword evidence="1" id="KW-0812">Transmembrane</keyword>
<gene>
    <name evidence="2" type="ORF">ENE75_24245</name>
</gene>
<keyword evidence="3" id="KW-1185">Reference proteome</keyword>
<dbReference type="Proteomes" id="UP000288178">
    <property type="component" value="Unassembled WGS sequence"/>
</dbReference>
<dbReference type="AlphaFoldDB" id="A0A437JKN2"/>
<feature type="transmembrane region" description="Helical" evidence="1">
    <location>
        <begin position="12"/>
        <end position="29"/>
    </location>
</feature>
<evidence type="ECO:0000313" key="2">
    <source>
        <dbReference type="EMBL" id="RVT47272.1"/>
    </source>
</evidence>
<evidence type="ECO:0000313" key="3">
    <source>
        <dbReference type="Proteomes" id="UP000288178"/>
    </source>
</evidence>
<comment type="caution">
    <text evidence="2">The sequence shown here is derived from an EMBL/GenBank/DDBJ whole genome shotgun (WGS) entry which is preliminary data.</text>
</comment>
<organism evidence="2 3">
    <name type="scientific">Rubrivivax albus</name>
    <dbReference type="NCBI Taxonomy" id="2499835"/>
    <lineage>
        <taxon>Bacteria</taxon>
        <taxon>Pseudomonadati</taxon>
        <taxon>Pseudomonadota</taxon>
        <taxon>Betaproteobacteria</taxon>
        <taxon>Burkholderiales</taxon>
        <taxon>Sphaerotilaceae</taxon>
        <taxon>Rubrivivax</taxon>
    </lineage>
</organism>
<dbReference type="RefSeq" id="WP_128201618.1">
    <property type="nucleotide sequence ID" value="NZ_SACT01000018.1"/>
</dbReference>
<keyword evidence="1" id="KW-1133">Transmembrane helix</keyword>
<dbReference type="EMBL" id="SACT01000018">
    <property type="protein sequence ID" value="RVT47272.1"/>
    <property type="molecule type" value="Genomic_DNA"/>
</dbReference>
<evidence type="ECO:0000256" key="1">
    <source>
        <dbReference type="SAM" id="Phobius"/>
    </source>
</evidence>
<keyword evidence="1" id="KW-0472">Membrane</keyword>
<sequence>MWRLMVPKARHIVALIVFASLLFAVLYFTERHSDSYKAAERFLASDARVASVVGPVTRVEFKFWEGFQAVSSSNGGEAQYTFEVNGSKGSSIIEVHLRSSSGVWRVVTADVRAVDGSTSRIVGMTLVPAAVPLG</sequence>
<accession>A0A437JKN2</accession>